<sequence length="24" mass="3001">MWRLAQIIWNTSQSTVYFKRRVIC</sequence>
<dbReference type="Proteomes" id="UP000324222">
    <property type="component" value="Unassembled WGS sequence"/>
</dbReference>
<protein>
    <submittedName>
        <fullName evidence="1">Uncharacterized protein</fullName>
    </submittedName>
</protein>
<dbReference type="EMBL" id="VSRR010145235">
    <property type="protein sequence ID" value="MPD05277.1"/>
    <property type="molecule type" value="Genomic_DNA"/>
</dbReference>
<accession>A0A5B7KF15</accession>
<keyword evidence="2" id="KW-1185">Reference proteome</keyword>
<evidence type="ECO:0000313" key="1">
    <source>
        <dbReference type="EMBL" id="MPD05277.1"/>
    </source>
</evidence>
<organism evidence="1 2">
    <name type="scientific">Portunus trituberculatus</name>
    <name type="common">Swimming crab</name>
    <name type="synonym">Neptunus trituberculatus</name>
    <dbReference type="NCBI Taxonomy" id="210409"/>
    <lineage>
        <taxon>Eukaryota</taxon>
        <taxon>Metazoa</taxon>
        <taxon>Ecdysozoa</taxon>
        <taxon>Arthropoda</taxon>
        <taxon>Crustacea</taxon>
        <taxon>Multicrustacea</taxon>
        <taxon>Malacostraca</taxon>
        <taxon>Eumalacostraca</taxon>
        <taxon>Eucarida</taxon>
        <taxon>Decapoda</taxon>
        <taxon>Pleocyemata</taxon>
        <taxon>Brachyura</taxon>
        <taxon>Eubrachyura</taxon>
        <taxon>Portunoidea</taxon>
        <taxon>Portunidae</taxon>
        <taxon>Portuninae</taxon>
        <taxon>Portunus</taxon>
    </lineage>
</organism>
<proteinExistence type="predicted"/>
<name>A0A5B7KF15_PORTR</name>
<comment type="caution">
    <text evidence="1">The sequence shown here is derived from an EMBL/GenBank/DDBJ whole genome shotgun (WGS) entry which is preliminary data.</text>
</comment>
<reference evidence="1 2" key="1">
    <citation type="submission" date="2019-05" db="EMBL/GenBank/DDBJ databases">
        <title>Another draft genome of Portunus trituberculatus and its Hox gene families provides insights of decapod evolution.</title>
        <authorList>
            <person name="Jeong J.-H."/>
            <person name="Song I."/>
            <person name="Kim S."/>
            <person name="Choi T."/>
            <person name="Kim D."/>
            <person name="Ryu S."/>
            <person name="Kim W."/>
        </authorList>
    </citation>
    <scope>NUCLEOTIDE SEQUENCE [LARGE SCALE GENOMIC DNA]</scope>
    <source>
        <tissue evidence="1">Muscle</tissue>
    </source>
</reference>
<gene>
    <name evidence="1" type="ORF">E2C01_101010</name>
</gene>
<dbReference type="AlphaFoldDB" id="A0A5B7KF15"/>
<evidence type="ECO:0000313" key="2">
    <source>
        <dbReference type="Proteomes" id="UP000324222"/>
    </source>
</evidence>